<dbReference type="InterPro" id="IPR011453">
    <property type="entry name" value="DUF1559"/>
</dbReference>
<evidence type="ECO:0000313" key="3">
    <source>
        <dbReference type="EMBL" id="QDU36737.1"/>
    </source>
</evidence>
<reference evidence="3 4" key="1">
    <citation type="submission" date="2019-02" db="EMBL/GenBank/DDBJ databases">
        <title>Deep-cultivation of Planctomycetes and their phenomic and genomic characterization uncovers novel biology.</title>
        <authorList>
            <person name="Wiegand S."/>
            <person name="Jogler M."/>
            <person name="Boedeker C."/>
            <person name="Pinto D."/>
            <person name="Vollmers J."/>
            <person name="Rivas-Marin E."/>
            <person name="Kohn T."/>
            <person name="Peeters S.H."/>
            <person name="Heuer A."/>
            <person name="Rast P."/>
            <person name="Oberbeckmann S."/>
            <person name="Bunk B."/>
            <person name="Jeske O."/>
            <person name="Meyerdierks A."/>
            <person name="Storesund J.E."/>
            <person name="Kallscheuer N."/>
            <person name="Luecker S."/>
            <person name="Lage O.M."/>
            <person name="Pohl T."/>
            <person name="Merkel B.J."/>
            <person name="Hornburger P."/>
            <person name="Mueller R.-W."/>
            <person name="Bruemmer F."/>
            <person name="Labrenz M."/>
            <person name="Spormann A.M."/>
            <person name="Op den Camp H."/>
            <person name="Overmann J."/>
            <person name="Amann R."/>
            <person name="Jetten M.S.M."/>
            <person name="Mascher T."/>
            <person name="Medema M.H."/>
            <person name="Devos D.P."/>
            <person name="Kaster A.-K."/>
            <person name="Ovreas L."/>
            <person name="Rohde M."/>
            <person name="Galperin M.Y."/>
            <person name="Jogler C."/>
        </authorList>
    </citation>
    <scope>NUCLEOTIDE SEQUENCE [LARGE SCALE GENOMIC DNA]</scope>
    <source>
        <strain evidence="3 4">Mal4</strain>
    </source>
</reference>
<feature type="transmembrane region" description="Helical" evidence="1">
    <location>
        <begin position="12"/>
        <end position="35"/>
    </location>
</feature>
<dbReference type="OrthoDB" id="254023at2"/>
<dbReference type="Gene3D" id="3.30.700.10">
    <property type="entry name" value="Glycoprotein, Type 4 Pilin"/>
    <property type="match status" value="1"/>
</dbReference>
<protein>
    <submittedName>
        <fullName evidence="3">Putative major pilin subunit</fullName>
    </submittedName>
</protein>
<gene>
    <name evidence="3" type="ORF">Mal4_10330</name>
</gene>
<accession>A0A517Z2Q3</accession>
<dbReference type="Pfam" id="PF07963">
    <property type="entry name" value="N_methyl"/>
    <property type="match status" value="1"/>
</dbReference>
<dbReference type="PANTHER" id="PTHR30093:SF2">
    <property type="entry name" value="TYPE II SECRETION SYSTEM PROTEIN H"/>
    <property type="match status" value="1"/>
</dbReference>
<evidence type="ECO:0000259" key="2">
    <source>
        <dbReference type="Pfam" id="PF07596"/>
    </source>
</evidence>
<dbReference type="PANTHER" id="PTHR30093">
    <property type="entry name" value="GENERAL SECRETION PATHWAY PROTEIN G"/>
    <property type="match status" value="1"/>
</dbReference>
<dbReference type="RefSeq" id="WP_145367370.1">
    <property type="nucleotide sequence ID" value="NZ_CP036275.1"/>
</dbReference>
<keyword evidence="1" id="KW-0472">Membrane</keyword>
<feature type="domain" description="DUF1559" evidence="2">
    <location>
        <begin position="39"/>
        <end position="94"/>
    </location>
</feature>
<keyword evidence="1" id="KW-0812">Transmembrane</keyword>
<dbReference type="InterPro" id="IPR045584">
    <property type="entry name" value="Pilin-like"/>
</dbReference>
<dbReference type="AlphaFoldDB" id="A0A517Z2Q3"/>
<dbReference type="Pfam" id="PF07596">
    <property type="entry name" value="SBP_bac_10"/>
    <property type="match status" value="1"/>
</dbReference>
<evidence type="ECO:0000313" key="4">
    <source>
        <dbReference type="Proteomes" id="UP000320496"/>
    </source>
</evidence>
<dbReference type="SUPFAM" id="SSF54523">
    <property type="entry name" value="Pili subunits"/>
    <property type="match status" value="1"/>
</dbReference>
<keyword evidence="4" id="KW-1185">Reference proteome</keyword>
<organism evidence="3 4">
    <name type="scientific">Maioricimonas rarisocia</name>
    <dbReference type="NCBI Taxonomy" id="2528026"/>
    <lineage>
        <taxon>Bacteria</taxon>
        <taxon>Pseudomonadati</taxon>
        <taxon>Planctomycetota</taxon>
        <taxon>Planctomycetia</taxon>
        <taxon>Planctomycetales</taxon>
        <taxon>Planctomycetaceae</taxon>
        <taxon>Maioricimonas</taxon>
    </lineage>
</organism>
<dbReference type="Proteomes" id="UP000320496">
    <property type="component" value="Chromosome"/>
</dbReference>
<keyword evidence="1" id="KW-1133">Transmembrane helix</keyword>
<dbReference type="PROSITE" id="PS00409">
    <property type="entry name" value="PROKAR_NTER_METHYL"/>
    <property type="match status" value="1"/>
</dbReference>
<dbReference type="KEGG" id="mri:Mal4_10330"/>
<dbReference type="InterPro" id="IPR012902">
    <property type="entry name" value="N_methyl_site"/>
</dbReference>
<name>A0A517Z2Q3_9PLAN</name>
<proteinExistence type="predicted"/>
<dbReference type="NCBIfam" id="TIGR02532">
    <property type="entry name" value="IV_pilin_GFxxxE"/>
    <property type="match status" value="1"/>
</dbReference>
<evidence type="ECO:0000256" key="1">
    <source>
        <dbReference type="SAM" id="Phobius"/>
    </source>
</evidence>
<dbReference type="EMBL" id="CP036275">
    <property type="protein sequence ID" value="QDU36737.1"/>
    <property type="molecule type" value="Genomic_DNA"/>
</dbReference>
<sequence>MKAVSLKKRARRAGFTLIELLVVISIIAILAAFLIPAVQQAREAARSAQCKNNLRQFGIAAHVFADSDPSDRLCTGAYDLLRDGCSDSYGWVADVVNIGAGFPQQMLCPTSSFRGTEKLNDLLGGDTSGSGNLPTSLTFRLTEGVCGNTLPQDAEAFVHDGTTNTNGLAAYGSTIDDTRAAFVRQFFLDKGYGANYSSSWFFSRGSIALEKDASNNLTTSSTYDLKGLGGVTGPLTRRMAENSKPPSSNIPLLGDAGPGDAKEAALLITIPNHDLPQGARLCETMNDGPAYWDDSADSIELMGLGTLIINAAGDDGAFIDDVLPTSENPAPQGAAGNTSHGGTDGLLYLQDTRDWYAIHGAGRTLSANILFADGSVKTFRDTNRDGFLNPGFPVEADVAGINDGYLDNSVELEPFECFSGPDISRSALKGNFE</sequence>